<evidence type="ECO:0000259" key="7">
    <source>
        <dbReference type="PROSITE" id="PS50089"/>
    </source>
</evidence>
<dbReference type="Pfam" id="PF00097">
    <property type="entry name" value="zf-C3HC4"/>
    <property type="match status" value="1"/>
</dbReference>
<dbReference type="PANTHER" id="PTHR24103">
    <property type="entry name" value="E3 UBIQUITIN-PROTEIN LIGASE TRIM"/>
    <property type="match status" value="1"/>
</dbReference>
<dbReference type="AlphaFoldDB" id="A0A8J2T7F9"/>
<dbReference type="SMART" id="SM00184">
    <property type="entry name" value="RING"/>
    <property type="match status" value="1"/>
</dbReference>
<feature type="compositionally biased region" description="Polar residues" evidence="6">
    <location>
        <begin position="277"/>
        <end position="288"/>
    </location>
</feature>
<dbReference type="InterPro" id="IPR018957">
    <property type="entry name" value="Znf_C3HC4_RING-type"/>
</dbReference>
<feature type="region of interest" description="Disordered" evidence="6">
    <location>
        <begin position="174"/>
        <end position="198"/>
    </location>
</feature>
<organism evidence="8 9">
    <name type="scientific">Zygosaccharomyces bailii (strain CLIB 213 / ATCC 58445 / CBS 680 / BCRC 21525 / NBRC 1098 / NCYC 1416 / NRRL Y-2227)</name>
    <dbReference type="NCBI Taxonomy" id="1333698"/>
    <lineage>
        <taxon>Eukaryota</taxon>
        <taxon>Fungi</taxon>
        <taxon>Dikarya</taxon>
        <taxon>Ascomycota</taxon>
        <taxon>Saccharomycotina</taxon>
        <taxon>Saccharomycetes</taxon>
        <taxon>Saccharomycetales</taxon>
        <taxon>Saccharomycetaceae</taxon>
        <taxon>Zygosaccharomyces</taxon>
    </lineage>
</organism>
<evidence type="ECO:0000256" key="5">
    <source>
        <dbReference type="PROSITE-ProRule" id="PRU00175"/>
    </source>
</evidence>
<gene>
    <name evidence="8" type="ORF">BN860_06678g</name>
</gene>
<feature type="region of interest" description="Disordered" evidence="6">
    <location>
        <begin position="277"/>
        <end position="425"/>
    </location>
</feature>
<feature type="domain" description="RING-type" evidence="7">
    <location>
        <begin position="30"/>
        <end position="71"/>
    </location>
</feature>
<dbReference type="InterPro" id="IPR013083">
    <property type="entry name" value="Znf_RING/FYVE/PHD"/>
</dbReference>
<reference evidence="9" key="1">
    <citation type="journal article" date="2013" name="Genome Announc.">
        <title>Genome sequence of the food spoilage yeast Zygosaccharomyces bailii CLIB 213(T).</title>
        <authorList>
            <person name="Galeote V."/>
            <person name="Bigey F."/>
            <person name="Devillers H."/>
            <person name="Neuveglise C."/>
            <person name="Dequin S."/>
        </authorList>
    </citation>
    <scope>NUCLEOTIDE SEQUENCE [LARGE SCALE GENOMIC DNA]</scope>
    <source>
        <strain evidence="9">CLIB 213 / ATCC 58445 / CBS 680 / CCRC 21525 / NBRC 1098 / NCYC 1416 / NRRL Y-2227</strain>
    </source>
</reference>
<feature type="compositionally biased region" description="Acidic residues" evidence="6">
    <location>
        <begin position="333"/>
        <end position="342"/>
    </location>
</feature>
<feature type="compositionally biased region" description="Acidic residues" evidence="6">
    <location>
        <begin position="367"/>
        <end position="382"/>
    </location>
</feature>
<dbReference type="OrthoDB" id="6105938at2759"/>
<feature type="compositionally biased region" description="Basic and acidic residues" evidence="6">
    <location>
        <begin position="343"/>
        <end position="353"/>
    </location>
</feature>
<comment type="similarity">
    <text evidence="1">Belongs to the TRIM/RBCC family.</text>
</comment>
<dbReference type="PROSITE" id="PS00518">
    <property type="entry name" value="ZF_RING_1"/>
    <property type="match status" value="1"/>
</dbReference>
<feature type="compositionally biased region" description="Acidic residues" evidence="6">
    <location>
        <begin position="296"/>
        <end position="323"/>
    </location>
</feature>
<evidence type="ECO:0000256" key="1">
    <source>
        <dbReference type="ARBA" id="ARBA00008518"/>
    </source>
</evidence>
<dbReference type="PROSITE" id="PS50089">
    <property type="entry name" value="ZF_RING_2"/>
    <property type="match status" value="1"/>
</dbReference>
<keyword evidence="2" id="KW-0479">Metal-binding</keyword>
<evidence type="ECO:0000313" key="8">
    <source>
        <dbReference type="EMBL" id="CDF89537.1"/>
    </source>
</evidence>
<evidence type="ECO:0000256" key="3">
    <source>
        <dbReference type="ARBA" id="ARBA00022771"/>
    </source>
</evidence>
<accession>A0A8J2T7F9</accession>
<dbReference type="CDD" id="cd16568">
    <property type="entry name" value="RING-HC_ScPSH1-like"/>
    <property type="match status" value="1"/>
</dbReference>
<evidence type="ECO:0000313" key="9">
    <source>
        <dbReference type="Proteomes" id="UP000019375"/>
    </source>
</evidence>
<evidence type="ECO:0000256" key="4">
    <source>
        <dbReference type="ARBA" id="ARBA00022833"/>
    </source>
</evidence>
<proteinExistence type="inferred from homology"/>
<dbReference type="GO" id="GO:0008270">
    <property type="term" value="F:zinc ion binding"/>
    <property type="evidence" value="ECO:0007669"/>
    <property type="project" value="UniProtKB-KW"/>
</dbReference>
<evidence type="ECO:0000256" key="2">
    <source>
        <dbReference type="ARBA" id="ARBA00022723"/>
    </source>
</evidence>
<protein>
    <submittedName>
        <fullName evidence="8">ZYBA0S04-06678g1_1</fullName>
    </submittedName>
</protein>
<dbReference type="EMBL" id="HG316457">
    <property type="protein sequence ID" value="CDF89537.1"/>
    <property type="molecule type" value="Genomic_DNA"/>
</dbReference>
<dbReference type="InterPro" id="IPR017907">
    <property type="entry name" value="Znf_RING_CS"/>
</dbReference>
<sequence>MTSFLQHALLKGNEETKDKLLIKLLDSLICSICHDYMFVPVMTQCGHNYCYDCLTSWFESNNNELSCPQCRAGISETPGLNSVLQQWLGLLMDSLEEKDGKGFQELLHTKESSQKSYKFDKNNDSLFNGIFKTSAVGVVDEDDDGILRCSNCHWELEDDVGDICPHCNSRIRSRMSQSRHGANEEDDEDDYSEEDDEELIDELKLSLERYHSEVKRNVARLRGSQDISNTGFLVKDETEGGTPFYFSSYSLYVGNDWTLHDAERGRRVRLVQNLEGGSSRRTYNSADSASDHCEDGYEGTDISDDLDAPDEESLDEDEDDQPGYDDHSAIVDLEAEVEDNSGEESRDSGHDSDFYEQNDEGFVSGDSLDDEPLEEEPEQSDDLEVHAEESQELSDESQRQLQSETPSSRKRKRFQVVIDSDEDES</sequence>
<name>A0A8J2T7F9_ZYGB2</name>
<dbReference type="SUPFAM" id="SSF57850">
    <property type="entry name" value="RING/U-box"/>
    <property type="match status" value="1"/>
</dbReference>
<keyword evidence="9" id="KW-1185">Reference proteome</keyword>
<dbReference type="InterPro" id="IPR050143">
    <property type="entry name" value="TRIM/RBCC"/>
</dbReference>
<keyword evidence="3 5" id="KW-0863">Zinc-finger</keyword>
<evidence type="ECO:0000256" key="6">
    <source>
        <dbReference type="SAM" id="MobiDB-lite"/>
    </source>
</evidence>
<dbReference type="InterPro" id="IPR001841">
    <property type="entry name" value="Znf_RING"/>
</dbReference>
<feature type="compositionally biased region" description="Acidic residues" evidence="6">
    <location>
        <begin position="184"/>
        <end position="198"/>
    </location>
</feature>
<keyword evidence="4" id="KW-0862">Zinc</keyword>
<dbReference type="Proteomes" id="UP000019375">
    <property type="component" value="Unassembled WGS sequence"/>
</dbReference>
<dbReference type="Gene3D" id="3.30.40.10">
    <property type="entry name" value="Zinc/RING finger domain, C3HC4 (zinc finger)"/>
    <property type="match status" value="1"/>
</dbReference>